<keyword evidence="5" id="KW-1185">Reference proteome</keyword>
<gene>
    <name evidence="4" type="primary">dltE</name>
    <name evidence="4" type="ORF">GARC_0827</name>
</gene>
<proteinExistence type="inferred from homology"/>
<comment type="similarity">
    <text evidence="1 3">Belongs to the short-chain dehydrogenases/reductases (SDR) family.</text>
</comment>
<name>K6YMG3_9ALTE</name>
<dbReference type="AlphaFoldDB" id="K6YMG3"/>
<protein>
    <submittedName>
        <fullName evidence="4">Oxidoreductase</fullName>
        <ecNumber evidence="4">1.-.-.-</ecNumber>
    </submittedName>
</protein>
<dbReference type="OrthoDB" id="4690547at2"/>
<dbReference type="GO" id="GO:0016491">
    <property type="term" value="F:oxidoreductase activity"/>
    <property type="evidence" value="ECO:0007669"/>
    <property type="project" value="UniProtKB-KW"/>
</dbReference>
<dbReference type="STRING" id="493475.GARC_0827"/>
<dbReference type="InterPro" id="IPR036291">
    <property type="entry name" value="NAD(P)-bd_dom_sf"/>
</dbReference>
<keyword evidence="2 4" id="KW-0560">Oxidoreductase</keyword>
<dbReference type="PRINTS" id="PR00080">
    <property type="entry name" value="SDRFAMILY"/>
</dbReference>
<evidence type="ECO:0000313" key="4">
    <source>
        <dbReference type="EMBL" id="GAC17808.1"/>
    </source>
</evidence>
<dbReference type="GO" id="GO:0016020">
    <property type="term" value="C:membrane"/>
    <property type="evidence" value="ECO:0007669"/>
    <property type="project" value="TreeGrafter"/>
</dbReference>
<evidence type="ECO:0000313" key="5">
    <source>
        <dbReference type="Proteomes" id="UP000006327"/>
    </source>
</evidence>
<sequence length="243" mass="26449">MTLTNKRIVITGGTSGIGLEIVHQLAIDNKVIVIGRNTTILQTLRSQYPLLETHCCDLSRPNDVLTLIDNLSAAHKSVDVLINNAAIQYSKKLTDQDYDRSTIMTEINSNFTAVCLLTHGLLPLLQRAEKGVVLNVNSGLALAPKASSAVYCATKAAMHSFSQSLNHQLKGSNVAVMQAFMPVVATPMTEGRGSNKITAQYAAENLLKGIHHNVTENDIGKVKLLRWLLRLVPSVVKRIMVNA</sequence>
<evidence type="ECO:0000256" key="1">
    <source>
        <dbReference type="ARBA" id="ARBA00006484"/>
    </source>
</evidence>
<dbReference type="Proteomes" id="UP000006327">
    <property type="component" value="Unassembled WGS sequence"/>
</dbReference>
<evidence type="ECO:0000256" key="2">
    <source>
        <dbReference type="ARBA" id="ARBA00023002"/>
    </source>
</evidence>
<reference evidence="4 5" key="1">
    <citation type="journal article" date="2017" name="Antonie Van Leeuwenhoek">
        <title>Rhizobium rhizosphaerae sp. nov., a novel species isolated from rice rhizosphere.</title>
        <authorList>
            <person name="Zhao J.J."/>
            <person name="Zhang J."/>
            <person name="Zhang R.J."/>
            <person name="Zhang C.W."/>
            <person name="Yin H.Q."/>
            <person name="Zhang X.X."/>
        </authorList>
    </citation>
    <scope>NUCLEOTIDE SEQUENCE [LARGE SCALE GENOMIC DNA]</scope>
    <source>
        <strain evidence="4 5">BSs20135</strain>
    </source>
</reference>
<dbReference type="eggNOG" id="COG3967">
    <property type="taxonomic scope" value="Bacteria"/>
</dbReference>
<dbReference type="InterPro" id="IPR002347">
    <property type="entry name" value="SDR_fam"/>
</dbReference>
<accession>K6YMG3</accession>
<dbReference type="SUPFAM" id="SSF51735">
    <property type="entry name" value="NAD(P)-binding Rossmann-fold domains"/>
    <property type="match status" value="1"/>
</dbReference>
<dbReference type="EMBL" id="BAEO01000010">
    <property type="protein sequence ID" value="GAC17808.1"/>
    <property type="molecule type" value="Genomic_DNA"/>
</dbReference>
<dbReference type="PANTHER" id="PTHR44196">
    <property type="entry name" value="DEHYDROGENASE/REDUCTASE SDR FAMILY MEMBER 7B"/>
    <property type="match status" value="1"/>
</dbReference>
<dbReference type="PRINTS" id="PR00081">
    <property type="entry name" value="GDHRDH"/>
</dbReference>
<dbReference type="EC" id="1.-.-.-" evidence="4"/>
<evidence type="ECO:0000256" key="3">
    <source>
        <dbReference type="RuleBase" id="RU000363"/>
    </source>
</evidence>
<dbReference type="Pfam" id="PF00106">
    <property type="entry name" value="adh_short"/>
    <property type="match status" value="1"/>
</dbReference>
<comment type="caution">
    <text evidence="4">The sequence shown here is derived from an EMBL/GenBank/DDBJ whole genome shotgun (WGS) entry which is preliminary data.</text>
</comment>
<dbReference type="Gene3D" id="3.40.50.720">
    <property type="entry name" value="NAD(P)-binding Rossmann-like Domain"/>
    <property type="match status" value="1"/>
</dbReference>
<dbReference type="RefSeq" id="WP_007616982.1">
    <property type="nucleotide sequence ID" value="NZ_BAEO01000010.1"/>
</dbReference>
<organism evidence="4 5">
    <name type="scientific">Paraglaciecola arctica BSs20135</name>
    <dbReference type="NCBI Taxonomy" id="493475"/>
    <lineage>
        <taxon>Bacteria</taxon>
        <taxon>Pseudomonadati</taxon>
        <taxon>Pseudomonadota</taxon>
        <taxon>Gammaproteobacteria</taxon>
        <taxon>Alteromonadales</taxon>
        <taxon>Alteromonadaceae</taxon>
        <taxon>Paraglaciecola</taxon>
    </lineage>
</organism>
<dbReference type="PANTHER" id="PTHR44196:SF1">
    <property type="entry name" value="DEHYDROGENASE_REDUCTASE SDR FAMILY MEMBER 7B"/>
    <property type="match status" value="1"/>
</dbReference>